<dbReference type="PROSITE" id="PS00518">
    <property type="entry name" value="ZF_RING_1"/>
    <property type="match status" value="1"/>
</dbReference>
<dbReference type="InterPro" id="IPR049627">
    <property type="entry name" value="SLX8"/>
</dbReference>
<dbReference type="AlphaFoldDB" id="A0A8J5KY21"/>
<dbReference type="SMART" id="SM00184">
    <property type="entry name" value="RING"/>
    <property type="match status" value="1"/>
</dbReference>
<name>A0A8J5KY21_ZINOF</name>
<evidence type="ECO:0000256" key="1">
    <source>
        <dbReference type="ARBA" id="ARBA00022723"/>
    </source>
</evidence>
<protein>
    <recommendedName>
        <fullName evidence="6">RING-type domain-containing protein</fullName>
    </recommendedName>
</protein>
<feature type="compositionally biased region" description="Low complexity" evidence="5">
    <location>
        <begin position="34"/>
        <end position="49"/>
    </location>
</feature>
<evidence type="ECO:0000313" key="8">
    <source>
        <dbReference type="Proteomes" id="UP000734854"/>
    </source>
</evidence>
<organism evidence="7 8">
    <name type="scientific">Zingiber officinale</name>
    <name type="common">Ginger</name>
    <name type="synonym">Amomum zingiber</name>
    <dbReference type="NCBI Taxonomy" id="94328"/>
    <lineage>
        <taxon>Eukaryota</taxon>
        <taxon>Viridiplantae</taxon>
        <taxon>Streptophyta</taxon>
        <taxon>Embryophyta</taxon>
        <taxon>Tracheophyta</taxon>
        <taxon>Spermatophyta</taxon>
        <taxon>Magnoliopsida</taxon>
        <taxon>Liliopsida</taxon>
        <taxon>Zingiberales</taxon>
        <taxon>Zingiberaceae</taxon>
        <taxon>Zingiber</taxon>
    </lineage>
</organism>
<gene>
    <name evidence="7" type="ORF">ZIOFF_035859</name>
</gene>
<evidence type="ECO:0000313" key="7">
    <source>
        <dbReference type="EMBL" id="KAG6503543.1"/>
    </source>
</evidence>
<dbReference type="PANTHER" id="PTHR47094">
    <property type="entry name" value="ELFLESS, ISOFORM B"/>
    <property type="match status" value="1"/>
</dbReference>
<evidence type="ECO:0000256" key="3">
    <source>
        <dbReference type="ARBA" id="ARBA00022833"/>
    </source>
</evidence>
<dbReference type="Pfam" id="PF13923">
    <property type="entry name" value="zf-C3HC4_2"/>
    <property type="match status" value="1"/>
</dbReference>
<sequence length="175" mass="19190">MAGPSRRVTRRCSDGVPSQEDSQPIVVLDLDLNSTPSESIELEESSSTSCPRITPTGNLLESAPPPHASVIDVDQIEDVSDEGGRSRQAKIIDCESYPDSEEGKKVTRVPPIPKEPSLTCSMCMDPLGEAATTDCGHIYCYSCLREFIQTHKECPTCGRKLAISNFHRLYFPAME</sequence>
<dbReference type="InterPro" id="IPR001841">
    <property type="entry name" value="Znf_RING"/>
</dbReference>
<evidence type="ECO:0000256" key="2">
    <source>
        <dbReference type="ARBA" id="ARBA00022771"/>
    </source>
</evidence>
<keyword evidence="3" id="KW-0862">Zinc</keyword>
<comment type="caution">
    <text evidence="7">The sequence shown here is derived from an EMBL/GenBank/DDBJ whole genome shotgun (WGS) entry which is preliminary data.</text>
</comment>
<dbReference type="GO" id="GO:0032183">
    <property type="term" value="F:SUMO binding"/>
    <property type="evidence" value="ECO:0007669"/>
    <property type="project" value="TreeGrafter"/>
</dbReference>
<accession>A0A8J5KY21</accession>
<dbReference type="GO" id="GO:0033768">
    <property type="term" value="C:SUMO-targeted ubiquitin ligase complex"/>
    <property type="evidence" value="ECO:0007669"/>
    <property type="project" value="TreeGrafter"/>
</dbReference>
<dbReference type="GO" id="GO:0006511">
    <property type="term" value="P:ubiquitin-dependent protein catabolic process"/>
    <property type="evidence" value="ECO:0007669"/>
    <property type="project" value="TreeGrafter"/>
</dbReference>
<dbReference type="GO" id="GO:0140082">
    <property type="term" value="F:SUMO-ubiquitin ligase activity"/>
    <property type="evidence" value="ECO:0007669"/>
    <property type="project" value="TreeGrafter"/>
</dbReference>
<keyword evidence="2 4" id="KW-0863">Zinc-finger</keyword>
<dbReference type="GO" id="GO:0008270">
    <property type="term" value="F:zinc ion binding"/>
    <property type="evidence" value="ECO:0007669"/>
    <property type="project" value="UniProtKB-KW"/>
</dbReference>
<dbReference type="PROSITE" id="PS50089">
    <property type="entry name" value="ZF_RING_2"/>
    <property type="match status" value="1"/>
</dbReference>
<dbReference type="EMBL" id="JACMSC010000010">
    <property type="protein sequence ID" value="KAG6503543.1"/>
    <property type="molecule type" value="Genomic_DNA"/>
</dbReference>
<keyword evidence="1" id="KW-0479">Metal-binding</keyword>
<dbReference type="GO" id="GO:0061630">
    <property type="term" value="F:ubiquitin protein ligase activity"/>
    <property type="evidence" value="ECO:0007669"/>
    <property type="project" value="InterPro"/>
</dbReference>
<feature type="region of interest" description="Disordered" evidence="5">
    <location>
        <begin position="1"/>
        <end position="66"/>
    </location>
</feature>
<evidence type="ECO:0000259" key="6">
    <source>
        <dbReference type="PROSITE" id="PS50089"/>
    </source>
</evidence>
<feature type="domain" description="RING-type" evidence="6">
    <location>
        <begin position="120"/>
        <end position="157"/>
    </location>
</feature>
<proteinExistence type="predicted"/>
<evidence type="ECO:0000256" key="4">
    <source>
        <dbReference type="PROSITE-ProRule" id="PRU00175"/>
    </source>
</evidence>
<evidence type="ECO:0000256" key="5">
    <source>
        <dbReference type="SAM" id="MobiDB-lite"/>
    </source>
</evidence>
<reference evidence="7 8" key="1">
    <citation type="submission" date="2020-08" db="EMBL/GenBank/DDBJ databases">
        <title>Plant Genome Project.</title>
        <authorList>
            <person name="Zhang R.-G."/>
        </authorList>
    </citation>
    <scope>NUCLEOTIDE SEQUENCE [LARGE SCALE GENOMIC DNA]</scope>
    <source>
        <tissue evidence="7">Rhizome</tissue>
    </source>
</reference>
<dbReference type="PANTHER" id="PTHR47094:SF1">
    <property type="entry name" value="RING-TYPE E3 UBIQUITIN TRANSFERASE"/>
    <property type="match status" value="1"/>
</dbReference>
<keyword evidence="8" id="KW-1185">Reference proteome</keyword>
<dbReference type="Proteomes" id="UP000734854">
    <property type="component" value="Unassembled WGS sequence"/>
</dbReference>
<dbReference type="InterPro" id="IPR017907">
    <property type="entry name" value="Znf_RING_CS"/>
</dbReference>